<dbReference type="SUPFAM" id="SSF48452">
    <property type="entry name" value="TPR-like"/>
    <property type="match status" value="3"/>
</dbReference>
<feature type="DNA-binding region" description="OmpR/PhoB-type" evidence="4">
    <location>
        <begin position="1"/>
        <end position="86"/>
    </location>
</feature>
<evidence type="ECO:0000256" key="1">
    <source>
        <dbReference type="ARBA" id="ARBA00005820"/>
    </source>
</evidence>
<dbReference type="InterPro" id="IPR001867">
    <property type="entry name" value="OmpR/PhoB-type_DNA-bd"/>
</dbReference>
<dbReference type="InterPro" id="IPR027417">
    <property type="entry name" value="P-loop_NTPase"/>
</dbReference>
<dbReference type="PROSITE" id="PS50005">
    <property type="entry name" value="TPR"/>
    <property type="match status" value="2"/>
</dbReference>
<gene>
    <name evidence="6" type="ORF">GCM10009789_21480</name>
</gene>
<reference evidence="7" key="1">
    <citation type="journal article" date="2019" name="Int. J. Syst. Evol. Microbiol.">
        <title>The Global Catalogue of Microorganisms (GCM) 10K type strain sequencing project: providing services to taxonomists for standard genome sequencing and annotation.</title>
        <authorList>
            <consortium name="The Broad Institute Genomics Platform"/>
            <consortium name="The Broad Institute Genome Sequencing Center for Infectious Disease"/>
            <person name="Wu L."/>
            <person name="Ma J."/>
        </authorList>
    </citation>
    <scope>NUCLEOTIDE SEQUENCE [LARGE SCALE GENOMIC DNA]</scope>
    <source>
        <strain evidence="7">JCM 14969</strain>
    </source>
</reference>
<dbReference type="Gene3D" id="1.10.10.10">
    <property type="entry name" value="Winged helix-like DNA-binding domain superfamily/Winged helix DNA-binding domain"/>
    <property type="match status" value="1"/>
</dbReference>
<dbReference type="InterPro" id="IPR036388">
    <property type="entry name" value="WH-like_DNA-bd_sf"/>
</dbReference>
<dbReference type="SMART" id="SM00028">
    <property type="entry name" value="TPR"/>
    <property type="match status" value="7"/>
</dbReference>
<dbReference type="SMART" id="SM00862">
    <property type="entry name" value="Trans_reg_C"/>
    <property type="match status" value="1"/>
</dbReference>
<dbReference type="PANTHER" id="PTHR47691:SF3">
    <property type="entry name" value="HTH-TYPE TRANSCRIPTIONAL REGULATOR RV0890C-RELATED"/>
    <property type="match status" value="1"/>
</dbReference>
<dbReference type="SMART" id="SM01043">
    <property type="entry name" value="BTAD"/>
    <property type="match status" value="1"/>
</dbReference>
<dbReference type="SUPFAM" id="SSF52540">
    <property type="entry name" value="P-loop containing nucleoside triphosphate hydrolases"/>
    <property type="match status" value="1"/>
</dbReference>
<dbReference type="Pfam" id="PF03704">
    <property type="entry name" value="BTAD"/>
    <property type="match status" value="1"/>
</dbReference>
<dbReference type="PRINTS" id="PR00364">
    <property type="entry name" value="DISEASERSIST"/>
</dbReference>
<dbReference type="Gene3D" id="1.25.40.10">
    <property type="entry name" value="Tetratricopeptide repeat domain"/>
    <property type="match status" value="2"/>
</dbReference>
<dbReference type="Pfam" id="PF00486">
    <property type="entry name" value="Trans_reg_C"/>
    <property type="match status" value="1"/>
</dbReference>
<protein>
    <submittedName>
        <fullName evidence="6">Tetratricopeptide repeat protein</fullName>
    </submittedName>
</protein>
<dbReference type="Pfam" id="PF13424">
    <property type="entry name" value="TPR_12"/>
    <property type="match status" value="1"/>
</dbReference>
<dbReference type="InterPro" id="IPR011990">
    <property type="entry name" value="TPR-like_helical_dom_sf"/>
</dbReference>
<evidence type="ECO:0000256" key="3">
    <source>
        <dbReference type="PROSITE-ProRule" id="PRU00339"/>
    </source>
</evidence>
<evidence type="ECO:0000313" key="6">
    <source>
        <dbReference type="EMBL" id="GAA1567757.1"/>
    </source>
</evidence>
<name>A0ABP4NVU6_9ACTN</name>
<dbReference type="SUPFAM" id="SSF46894">
    <property type="entry name" value="C-terminal effector domain of the bipartite response regulators"/>
    <property type="match status" value="1"/>
</dbReference>
<accession>A0ABP4NVU6</accession>
<comment type="caution">
    <text evidence="6">The sequence shown here is derived from an EMBL/GenBank/DDBJ whole genome shotgun (WGS) entry which is preliminary data.</text>
</comment>
<evidence type="ECO:0000259" key="5">
    <source>
        <dbReference type="PROSITE" id="PS51755"/>
    </source>
</evidence>
<comment type="similarity">
    <text evidence="1">Belongs to the AfsR/DnrI/RedD regulatory family.</text>
</comment>
<dbReference type="PANTHER" id="PTHR47691">
    <property type="entry name" value="REGULATOR-RELATED"/>
    <property type="match status" value="1"/>
</dbReference>
<organism evidence="6 7">
    <name type="scientific">Kribbella sancticallisti</name>
    <dbReference type="NCBI Taxonomy" id="460087"/>
    <lineage>
        <taxon>Bacteria</taxon>
        <taxon>Bacillati</taxon>
        <taxon>Actinomycetota</taxon>
        <taxon>Actinomycetes</taxon>
        <taxon>Propionibacteriales</taxon>
        <taxon>Kribbellaceae</taxon>
        <taxon>Kribbella</taxon>
    </lineage>
</organism>
<keyword evidence="2 4" id="KW-0238">DNA-binding</keyword>
<dbReference type="Proteomes" id="UP001500393">
    <property type="component" value="Unassembled WGS sequence"/>
</dbReference>
<feature type="repeat" description="TPR" evidence="3">
    <location>
        <begin position="806"/>
        <end position="839"/>
    </location>
</feature>
<keyword evidence="7" id="KW-1185">Reference proteome</keyword>
<evidence type="ECO:0000256" key="4">
    <source>
        <dbReference type="PROSITE-ProRule" id="PRU01091"/>
    </source>
</evidence>
<evidence type="ECO:0000256" key="2">
    <source>
        <dbReference type="ARBA" id="ARBA00023125"/>
    </source>
</evidence>
<proteinExistence type="inferred from homology"/>
<evidence type="ECO:0000313" key="7">
    <source>
        <dbReference type="Proteomes" id="UP001500393"/>
    </source>
</evidence>
<dbReference type="InterPro" id="IPR016032">
    <property type="entry name" value="Sig_transdc_resp-reg_C-effctor"/>
</dbReference>
<dbReference type="InterPro" id="IPR019734">
    <property type="entry name" value="TPR_rpt"/>
</dbReference>
<dbReference type="PROSITE" id="PS51755">
    <property type="entry name" value="OMPR_PHOB"/>
    <property type="match status" value="1"/>
</dbReference>
<sequence>MLGPFEAWHNGSKVALGDRQQRFVLVVLLLNAGRPVSTERLVEIVWPNQRPTTNLVPGYISKIRSVLRQGGDATIENGQTGYVLHLGSDTLDIERFSELKEAAASAQRAGDHERASDLLEEAIDRWRGDFLEDLDIDRVGGPDVVPPDESLIDVVSDLAELKLADGNHRWVRDKVRPLLRKHPENNHLAGLLMRALIADGDRVGAIQVYHDAVDELGRFGMNPPAALRELARLAHHEGMKNTLPPRAKPFTDRTEPLRAVASLAAQSAARLVWVSGPPGVGKTTFAVEAAHSMAGRFADGLFFVPLNGFTLNVEPVTPADALAVLLRDLGVPAERIPKATSERAALYQQRLAGTRTLVVLDNAASDEHVRQLLPDAPDCFAVVTSRRVSDLLDGGTQIRLAPFSAGDGAAQFRTLVDSRRLDHATPEIERIVTGCGGLPLNIRLAAAQFSRHPTWPISHLATLLEEKVPWRADADSADVSAILVSYRHLDDDQQAMFRLCGLAPGADLDVRAAAALADCTVARARVLLDGLHSVGMLEEQAPERYYLLDPLKEFARSVPPPAEQPADLSGAALDRLLDFFLVTTHAAIATAYPFASDQLPVVVRSSELERKFDDRDAALGWLAAERANLVTIIGYAAAHDRPEHTWQLAVLLWRFLYTTGRLQDWLETLSIARDITARRPDSRGFAQVLLRLSAAYWQTGHLNEALEVAAQALPKWVALGDDLGQADTLCAIAAVSADLGDPDEAIAHLQAALDKYVEIGDRRGQANALSLLGHQNYQQAEYALAAEQQQAAADLLEVIGNYQGLAHALDNLGSAQQHLGELDDAMENHQRAYSLADELGDLAVAAYAVGNMGNVHRRQGRLHAAMESHQRALKLAEPLGDPNLTTLLRLDQGDTCLARRDFTGAVRSWRAAEDLAGETGDVGKLALAQLGLARTMHEQGRHEDATAHWGRAESAFAEARMPQLSAVRKEREQLTCSCRPPSTPPLAY</sequence>
<feature type="domain" description="OmpR/PhoB-type" evidence="5">
    <location>
        <begin position="1"/>
        <end position="86"/>
    </location>
</feature>
<dbReference type="EMBL" id="BAAAOS010000018">
    <property type="protein sequence ID" value="GAA1567757.1"/>
    <property type="molecule type" value="Genomic_DNA"/>
</dbReference>
<dbReference type="InterPro" id="IPR005158">
    <property type="entry name" value="BTAD"/>
</dbReference>
<dbReference type="CDD" id="cd15831">
    <property type="entry name" value="BTAD"/>
    <property type="match status" value="1"/>
</dbReference>
<keyword evidence="3" id="KW-0802">TPR repeat</keyword>
<feature type="repeat" description="TPR" evidence="3">
    <location>
        <begin position="846"/>
        <end position="879"/>
    </location>
</feature>